<dbReference type="EMBL" id="CP001089">
    <property type="protein sequence ID" value="ACD95766.1"/>
    <property type="molecule type" value="Genomic_DNA"/>
</dbReference>
<keyword evidence="3" id="KW-1185">Reference proteome</keyword>
<gene>
    <name evidence="2" type="ordered locus">Glov_2050</name>
</gene>
<reference evidence="2 3" key="1">
    <citation type="submission" date="2008-05" db="EMBL/GenBank/DDBJ databases">
        <title>Complete sequence of chromosome of Geobacter lovleyi SZ.</title>
        <authorList>
            <consortium name="US DOE Joint Genome Institute"/>
            <person name="Lucas S."/>
            <person name="Copeland A."/>
            <person name="Lapidus A."/>
            <person name="Glavina del Rio T."/>
            <person name="Dalin E."/>
            <person name="Tice H."/>
            <person name="Bruce D."/>
            <person name="Goodwin L."/>
            <person name="Pitluck S."/>
            <person name="Chertkov O."/>
            <person name="Meincke L."/>
            <person name="Brettin T."/>
            <person name="Detter J.C."/>
            <person name="Han C."/>
            <person name="Tapia R."/>
            <person name="Kuske C.R."/>
            <person name="Schmutz J."/>
            <person name="Larimer F."/>
            <person name="Land M."/>
            <person name="Hauser L."/>
            <person name="Kyrpides N."/>
            <person name="Mikhailova N."/>
            <person name="Sung Y."/>
            <person name="Fletcher K.E."/>
            <person name="Ritalahti K.M."/>
            <person name="Loeffler F.E."/>
            <person name="Richardson P."/>
        </authorList>
    </citation>
    <scope>NUCLEOTIDE SEQUENCE [LARGE SCALE GENOMIC DNA]</scope>
    <source>
        <strain evidence="3">ATCC BAA-1151 / DSM 17278 / SZ</strain>
    </source>
</reference>
<evidence type="ECO:0000313" key="3">
    <source>
        <dbReference type="Proteomes" id="UP000002420"/>
    </source>
</evidence>
<accession>B3E3E7</accession>
<dbReference type="Proteomes" id="UP000002420">
    <property type="component" value="Chromosome"/>
</dbReference>
<organism evidence="2 3">
    <name type="scientific">Trichlorobacter lovleyi (strain ATCC BAA-1151 / DSM 17278 / SZ)</name>
    <name type="common">Geobacter lovleyi</name>
    <dbReference type="NCBI Taxonomy" id="398767"/>
    <lineage>
        <taxon>Bacteria</taxon>
        <taxon>Pseudomonadati</taxon>
        <taxon>Thermodesulfobacteriota</taxon>
        <taxon>Desulfuromonadia</taxon>
        <taxon>Geobacterales</taxon>
        <taxon>Geobacteraceae</taxon>
        <taxon>Trichlorobacter</taxon>
    </lineage>
</organism>
<dbReference type="STRING" id="398767.Glov_2050"/>
<evidence type="ECO:0000313" key="2">
    <source>
        <dbReference type="EMBL" id="ACD95766.1"/>
    </source>
</evidence>
<evidence type="ECO:0008006" key="4">
    <source>
        <dbReference type="Google" id="ProtNLM"/>
    </source>
</evidence>
<dbReference type="AlphaFoldDB" id="B3E3E7"/>
<dbReference type="eggNOG" id="COG4105">
    <property type="taxonomic scope" value="Bacteria"/>
</dbReference>
<protein>
    <recommendedName>
        <fullName evidence="4">Lipoprotein</fullName>
    </recommendedName>
</protein>
<name>B3E3E7_TRIL1</name>
<feature type="coiled-coil region" evidence="1">
    <location>
        <begin position="144"/>
        <end position="174"/>
    </location>
</feature>
<keyword evidence="1" id="KW-0175">Coiled coil</keyword>
<sequence>MGLSWSRWIAVFCVLQLCSGCMLLSRQHGDTDVSVPSHERKFAGALQLLRQGNEQGARELLEQVVVAPGLAGVTDDALFRLALLRLRDGGEKGGQEGYSLLVRLAKEYPDSIWTHQSAALSSYLSSNQKLFEKQRETKTLRDLNLHLSRENKELRLNLEKLKNLDLELEQKRRR</sequence>
<dbReference type="KEGG" id="glo:Glov_2050"/>
<evidence type="ECO:0000256" key="1">
    <source>
        <dbReference type="SAM" id="Coils"/>
    </source>
</evidence>
<dbReference type="HOGENOM" id="CLU_1592205_0_0_7"/>
<proteinExistence type="predicted"/>